<dbReference type="GO" id="GO:0005743">
    <property type="term" value="C:mitochondrial inner membrane"/>
    <property type="evidence" value="ECO:0007669"/>
    <property type="project" value="TreeGrafter"/>
</dbReference>
<dbReference type="GO" id="GO:0005085">
    <property type="term" value="F:guanyl-nucleotide exchange factor activity"/>
    <property type="evidence" value="ECO:0007669"/>
    <property type="project" value="TreeGrafter"/>
</dbReference>
<dbReference type="InterPro" id="IPR053035">
    <property type="entry name" value="Mitochondrial_GEF_domain"/>
</dbReference>
<evidence type="ECO:0000256" key="1">
    <source>
        <dbReference type="PROSITE-ProRule" id="PRU00235"/>
    </source>
</evidence>
<name>A0A0D2WP69_CAPO3</name>
<protein>
    <submittedName>
        <fullName evidence="3">Uncharacterized protein</fullName>
    </submittedName>
</protein>
<evidence type="ECO:0000256" key="2">
    <source>
        <dbReference type="SAM" id="MobiDB-lite"/>
    </source>
</evidence>
<evidence type="ECO:0000313" key="3">
    <source>
        <dbReference type="EMBL" id="KJE93085.1"/>
    </source>
</evidence>
<dbReference type="OrthoDB" id="5370059at2759"/>
<dbReference type="Pfam" id="PF13540">
    <property type="entry name" value="RCC1_2"/>
    <property type="match status" value="1"/>
</dbReference>
<dbReference type="AlphaFoldDB" id="A0A0D2WP69"/>
<gene>
    <name evidence="3" type="ORF">CAOG_003928</name>
</gene>
<dbReference type="Pfam" id="PF00415">
    <property type="entry name" value="RCC1"/>
    <property type="match status" value="2"/>
</dbReference>
<sequence>MLRLAASSRRGFAQLCAAAAPAATSRLAMASMAERTQIQASILSWGAADAGALGLGTLLPPALQPQSQSSQSSQSQSPRGLDSGSGLPRSLGAEQPAPLFVSTPTRVPGLERYVPYAIAAGWAHSLVAVQNPGLGTFALLGAGLNTSNQIGLIDPETRQRRRQHEAADFISSQDGDQAVPAKAVSDFTFIHRFDDQPVVSMACGRQHSIVATATQVVGFGNNHYGQCGILPFRARQSPDFVHLNLLLTGASRELANTPEMPLRVACGLDLTLILHADVLYASGWGADGQTGLGVDTDVRLLSPIVFEAEDFVGEKVHHFATRADCSYALVSNSNGVHRLFTWGNSEYGQTSLGKKPDKYLKPHVVPGLGAASVKQIAAGGSFAAFLTADGCVHTCGYGPALGRGNHTLESLEIAQLDRALFNFEPVVQLVSGNDYVMALTVTGKLFAWGRGQWGRLGLGHTADAWVPTRVPIEGKVTSVACGVDHTLAIVVDNE</sequence>
<dbReference type="GO" id="GO:0070131">
    <property type="term" value="P:positive regulation of mitochondrial translation"/>
    <property type="evidence" value="ECO:0007669"/>
    <property type="project" value="TreeGrafter"/>
</dbReference>
<dbReference type="EMBL" id="KE346364">
    <property type="protein sequence ID" value="KJE93085.1"/>
    <property type="molecule type" value="Genomic_DNA"/>
</dbReference>
<dbReference type="RefSeq" id="XP_004363656.2">
    <property type="nucleotide sequence ID" value="XM_004363599.2"/>
</dbReference>
<feature type="repeat" description="RCC1" evidence="1">
    <location>
        <begin position="337"/>
        <end position="389"/>
    </location>
</feature>
<feature type="region of interest" description="Disordered" evidence="2">
    <location>
        <begin position="61"/>
        <end position="102"/>
    </location>
</feature>
<proteinExistence type="predicted"/>
<dbReference type="PANTHER" id="PTHR46337">
    <property type="entry name" value="RCC1-LIKE G EXCHANGING FACTOR-LIKE PROTEIN"/>
    <property type="match status" value="1"/>
</dbReference>
<keyword evidence="4" id="KW-1185">Reference proteome</keyword>
<dbReference type="PRINTS" id="PR00633">
    <property type="entry name" value="RCCNDNSATION"/>
</dbReference>
<accession>A0A0D2WP69</accession>
<dbReference type="STRING" id="595528.A0A0D2WP69"/>
<dbReference type="InParanoid" id="A0A0D2WP69"/>
<dbReference type="InterPro" id="IPR009091">
    <property type="entry name" value="RCC1/BLIP-II"/>
</dbReference>
<dbReference type="GO" id="GO:0019843">
    <property type="term" value="F:rRNA binding"/>
    <property type="evidence" value="ECO:0007669"/>
    <property type="project" value="TreeGrafter"/>
</dbReference>
<dbReference type="Proteomes" id="UP000008743">
    <property type="component" value="Unassembled WGS sequence"/>
</dbReference>
<dbReference type="Gene3D" id="2.130.10.30">
    <property type="entry name" value="Regulator of chromosome condensation 1/beta-lactamase-inhibitor protein II"/>
    <property type="match status" value="2"/>
</dbReference>
<dbReference type="PROSITE" id="PS50012">
    <property type="entry name" value="RCC1_3"/>
    <property type="match status" value="2"/>
</dbReference>
<dbReference type="InterPro" id="IPR000408">
    <property type="entry name" value="Reg_chr_condens"/>
</dbReference>
<dbReference type="SUPFAM" id="SSF50985">
    <property type="entry name" value="RCC1/BLIP-II"/>
    <property type="match status" value="1"/>
</dbReference>
<dbReference type="PROSITE" id="PS00626">
    <property type="entry name" value="RCC1_2"/>
    <property type="match status" value="1"/>
</dbReference>
<feature type="compositionally biased region" description="Low complexity" evidence="2">
    <location>
        <begin position="61"/>
        <end position="78"/>
    </location>
</feature>
<feature type="repeat" description="RCC1" evidence="1">
    <location>
        <begin position="443"/>
        <end position="492"/>
    </location>
</feature>
<organism evidence="3 4">
    <name type="scientific">Capsaspora owczarzaki (strain ATCC 30864)</name>
    <dbReference type="NCBI Taxonomy" id="595528"/>
    <lineage>
        <taxon>Eukaryota</taxon>
        <taxon>Filasterea</taxon>
        <taxon>Capsaspora</taxon>
    </lineage>
</organism>
<dbReference type="PANTHER" id="PTHR46337:SF1">
    <property type="entry name" value="RCC1-LIKE G EXCHANGING FACTOR-LIKE PROTEIN"/>
    <property type="match status" value="1"/>
</dbReference>
<reference evidence="4" key="1">
    <citation type="submission" date="2011-02" db="EMBL/GenBank/DDBJ databases">
        <title>The Genome Sequence of Capsaspora owczarzaki ATCC 30864.</title>
        <authorList>
            <person name="Russ C."/>
            <person name="Cuomo C."/>
            <person name="Burger G."/>
            <person name="Gray M.W."/>
            <person name="Holland P.W.H."/>
            <person name="King N."/>
            <person name="Lang F.B.F."/>
            <person name="Roger A.J."/>
            <person name="Ruiz-Trillo I."/>
            <person name="Young S.K."/>
            <person name="Zeng Q."/>
            <person name="Gargeya S."/>
            <person name="Alvarado L."/>
            <person name="Berlin A."/>
            <person name="Chapman S.B."/>
            <person name="Chen Z."/>
            <person name="Freedman E."/>
            <person name="Gellesch M."/>
            <person name="Goldberg J."/>
            <person name="Griggs A."/>
            <person name="Gujja S."/>
            <person name="Heilman E."/>
            <person name="Heiman D."/>
            <person name="Howarth C."/>
            <person name="Mehta T."/>
            <person name="Neiman D."/>
            <person name="Pearson M."/>
            <person name="Roberts A."/>
            <person name="Saif S."/>
            <person name="Shea T."/>
            <person name="Shenoy N."/>
            <person name="Sisk P."/>
            <person name="Stolte C."/>
            <person name="Sykes S."/>
            <person name="White J."/>
            <person name="Yandava C."/>
            <person name="Haas B."/>
            <person name="Nusbaum C."/>
            <person name="Birren B."/>
        </authorList>
    </citation>
    <scope>NUCLEOTIDE SEQUENCE</scope>
    <source>
        <strain evidence="4">ATCC 30864</strain>
    </source>
</reference>
<evidence type="ECO:0000313" key="4">
    <source>
        <dbReference type="Proteomes" id="UP000008743"/>
    </source>
</evidence>
<dbReference type="PhylomeDB" id="A0A0D2WP69"/>